<gene>
    <name evidence="1" type="ORF">DIABBA_LOCUS8111</name>
</gene>
<proteinExistence type="predicted"/>
<dbReference type="AlphaFoldDB" id="A0A9N9T3F6"/>
<name>A0A9N9T3F6_DIABA</name>
<keyword evidence="2" id="KW-1185">Reference proteome</keyword>
<evidence type="ECO:0000313" key="2">
    <source>
        <dbReference type="Proteomes" id="UP001153709"/>
    </source>
</evidence>
<dbReference type="Proteomes" id="UP001153709">
    <property type="component" value="Chromosome 5"/>
</dbReference>
<sequence length="73" mass="7881">MMLYSASIFQIPADESGCEADMAEGSIEEDSSEMLGPTLAPVLHTMQTSTPSNLSCKEEEAQFTFISGKKFLA</sequence>
<evidence type="ECO:0000313" key="1">
    <source>
        <dbReference type="EMBL" id="CAG9834849.1"/>
    </source>
</evidence>
<protein>
    <submittedName>
        <fullName evidence="1">Uncharacterized protein</fullName>
    </submittedName>
</protein>
<reference evidence="1" key="1">
    <citation type="submission" date="2022-01" db="EMBL/GenBank/DDBJ databases">
        <authorList>
            <person name="King R."/>
        </authorList>
    </citation>
    <scope>NUCLEOTIDE SEQUENCE</scope>
</reference>
<dbReference type="EMBL" id="OU898280">
    <property type="protein sequence ID" value="CAG9834849.1"/>
    <property type="molecule type" value="Genomic_DNA"/>
</dbReference>
<accession>A0A9N9T3F6</accession>
<dbReference type="OrthoDB" id="6778438at2759"/>
<organism evidence="1 2">
    <name type="scientific">Diabrotica balteata</name>
    <name type="common">Banded cucumber beetle</name>
    <dbReference type="NCBI Taxonomy" id="107213"/>
    <lineage>
        <taxon>Eukaryota</taxon>
        <taxon>Metazoa</taxon>
        <taxon>Ecdysozoa</taxon>
        <taxon>Arthropoda</taxon>
        <taxon>Hexapoda</taxon>
        <taxon>Insecta</taxon>
        <taxon>Pterygota</taxon>
        <taxon>Neoptera</taxon>
        <taxon>Endopterygota</taxon>
        <taxon>Coleoptera</taxon>
        <taxon>Polyphaga</taxon>
        <taxon>Cucujiformia</taxon>
        <taxon>Chrysomeloidea</taxon>
        <taxon>Chrysomelidae</taxon>
        <taxon>Galerucinae</taxon>
        <taxon>Diabroticina</taxon>
        <taxon>Diabroticites</taxon>
        <taxon>Diabrotica</taxon>
    </lineage>
</organism>